<accession>V5GJL7</accession>
<dbReference type="Gene3D" id="2.40.70.10">
    <property type="entry name" value="Acid Proteases"/>
    <property type="match status" value="1"/>
</dbReference>
<evidence type="ECO:0000313" key="1">
    <source>
        <dbReference type="EMBL" id="JAB61812.1"/>
    </source>
</evidence>
<protein>
    <submittedName>
        <fullName evidence="1">Uncharacterized protein</fullName>
    </submittedName>
</protein>
<dbReference type="AlphaFoldDB" id="V5GJL7"/>
<dbReference type="CDD" id="cd00303">
    <property type="entry name" value="retropepsin_like"/>
    <property type="match status" value="1"/>
</dbReference>
<reference evidence="1" key="1">
    <citation type="submission" date="2013-07" db="EMBL/GenBank/DDBJ databases">
        <title>Midgut Transcriptome Profiling of Anoplphora glabripennis, a Lignocellulose Degrading, Wood-Boring Cerambycid.</title>
        <authorList>
            <person name="Scully E.D."/>
            <person name="Hoover K."/>
            <person name="Carlson J.E."/>
            <person name="Tien M."/>
            <person name="Geib S.M."/>
        </authorList>
    </citation>
    <scope>NUCLEOTIDE SEQUENCE</scope>
</reference>
<feature type="non-terminal residue" evidence="1">
    <location>
        <position position="119"/>
    </location>
</feature>
<feature type="non-terminal residue" evidence="1">
    <location>
        <position position="1"/>
    </location>
</feature>
<organism evidence="1">
    <name type="scientific">Anoplophora glabripennis</name>
    <name type="common">Asian longhorn beetle</name>
    <name type="synonym">Anoplophora nobilis</name>
    <dbReference type="NCBI Taxonomy" id="217634"/>
    <lineage>
        <taxon>Eukaryota</taxon>
        <taxon>Metazoa</taxon>
        <taxon>Ecdysozoa</taxon>
        <taxon>Arthropoda</taxon>
        <taxon>Hexapoda</taxon>
        <taxon>Insecta</taxon>
        <taxon>Pterygota</taxon>
        <taxon>Neoptera</taxon>
        <taxon>Endopterygota</taxon>
        <taxon>Coleoptera</taxon>
        <taxon>Polyphaga</taxon>
        <taxon>Cucujiformia</taxon>
        <taxon>Chrysomeloidea</taxon>
        <taxon>Cerambycidae</taxon>
        <taxon>Lamiinae</taxon>
        <taxon>Lamiini</taxon>
        <taxon>Anoplophora</taxon>
    </lineage>
</organism>
<proteinExistence type="predicted"/>
<dbReference type="EMBL" id="GALX01006654">
    <property type="protein sequence ID" value="JAB61812.1"/>
    <property type="molecule type" value="Transcribed_RNA"/>
</dbReference>
<name>V5GJL7_ANOGL</name>
<dbReference type="InterPro" id="IPR021109">
    <property type="entry name" value="Peptidase_aspartic_dom_sf"/>
</dbReference>
<sequence>ASQTVIGQAGLDFLKCHNIPFIVKNQPSLITTADGVSQNVIGETTLQFTLENKTFPLNCLIVPSIAHTFILGMNFGVVFNICFDFNNNSWYFASSPEVSVVNYIQPKESLSSDQQFKLQ</sequence>